<dbReference type="PANTHER" id="PTHR22826">
    <property type="entry name" value="RHO GUANINE EXCHANGE FACTOR-RELATED"/>
    <property type="match status" value="1"/>
</dbReference>
<dbReference type="GeneID" id="100893047"/>
<dbReference type="InterPro" id="IPR051336">
    <property type="entry name" value="RhoGEF_Guanine_NuclExch_SF"/>
</dbReference>
<dbReference type="InterPro" id="IPR036865">
    <property type="entry name" value="CRAL-TRIO_dom_sf"/>
</dbReference>
<keyword evidence="5" id="KW-1185">Reference proteome</keyword>
<dbReference type="OrthoDB" id="10256089at2759"/>
<dbReference type="GO" id="GO:0007411">
    <property type="term" value="P:axon guidance"/>
    <property type="evidence" value="ECO:0000318"/>
    <property type="project" value="GO_Central"/>
</dbReference>
<evidence type="ECO:0000256" key="2">
    <source>
        <dbReference type="SAM" id="Phobius"/>
    </source>
</evidence>
<dbReference type="GO" id="GO:0005737">
    <property type="term" value="C:cytoplasm"/>
    <property type="evidence" value="ECO:0000318"/>
    <property type="project" value="GO_Central"/>
</dbReference>
<dbReference type="CDD" id="cd00176">
    <property type="entry name" value="SPEC"/>
    <property type="match status" value="1"/>
</dbReference>
<protein>
    <recommendedName>
        <fullName evidence="3">CRAL-TRIO domain-containing protein</fullName>
    </recommendedName>
</protein>
<evidence type="ECO:0000256" key="1">
    <source>
        <dbReference type="ARBA" id="ARBA00022658"/>
    </source>
</evidence>
<dbReference type="InterPro" id="IPR001251">
    <property type="entry name" value="CRAL-TRIO_dom"/>
</dbReference>
<feature type="transmembrane region" description="Helical" evidence="2">
    <location>
        <begin position="618"/>
        <end position="647"/>
    </location>
</feature>
<dbReference type="KEGG" id="spu:100893047"/>
<dbReference type="Gene3D" id="1.20.58.60">
    <property type="match status" value="2"/>
</dbReference>
<evidence type="ECO:0000313" key="4">
    <source>
        <dbReference type="EnsemblMetazoa" id="XP_030830126"/>
    </source>
</evidence>
<dbReference type="EnsemblMetazoa" id="XM_030974266">
    <property type="protein sequence ID" value="XP_030830126"/>
    <property type="gene ID" value="LOC100893047"/>
</dbReference>
<dbReference type="PROSITE" id="PS50191">
    <property type="entry name" value="CRAL_TRIO"/>
    <property type="match status" value="1"/>
</dbReference>
<feature type="domain" description="CRAL-TRIO" evidence="3">
    <location>
        <begin position="36"/>
        <end position="181"/>
    </location>
</feature>
<dbReference type="SMART" id="SM00516">
    <property type="entry name" value="SEC14"/>
    <property type="match status" value="1"/>
</dbReference>
<proteinExistence type="predicted"/>
<sequence>MSSDDAASSITSGGDSTSSGAIGGAFHCDALKAADILPLLRDKLAFLSGGRDKRGGPILAFPSGSALDKVSPIDLRKLVFYLSGIPSDEARDLGFTVIIDMRGSTWTNIKPVLKALQECVPDNIHMVYIIKPEKFWQKQRTSMGSSKLKFETAMISSENLVKMVDPAQLTVDMEGTMHYDHEEWLQLRLALEDFICKAVDMMQHQEQITQELNCMNYAMDIEGAQSCLQDHEMLRRSIQQMPVEAVNQEGQKVLRRICGVFGGDSVTVDSGYGGSFTSSSTVSLNADFQAVAPRILQLLDNVANTRQHLYQLWTAKQAKLEQCLQLKLFEQDAKKLFDWLEHHRDLFLINHTDLGHSVDMAAELSDEHNHFASQSMGMYVHINRVLSAASQLIDNNHYASEVIRSHMLRIDREWRAFAVALDERSQLLAMSVTFHKKVYEYEHNFHGWSTRCHFDDELPHDVGQLESMLQEHHELSDDINHRYTQVLSDGKALLAALQQPLSPESENSVTAQTNYSQSAGHFLDLIHEVLQQHRELDERWQRKKTVINQRVQLCVFQHDTAQVLFWLQNYGEEFLNKHTSIGKSLHKARALQKKHEEFEAIAQVSLENKSQRQQKRQIVIVIRMMIMMTTTMMMMMINLCMMMWMVWNCQWC</sequence>
<dbReference type="Pfam" id="PF00435">
    <property type="entry name" value="Spectrin"/>
    <property type="match status" value="1"/>
</dbReference>
<evidence type="ECO:0000259" key="3">
    <source>
        <dbReference type="PROSITE" id="PS50191"/>
    </source>
</evidence>
<keyword evidence="2" id="KW-0472">Membrane</keyword>
<organism evidence="4 5">
    <name type="scientific">Strongylocentrotus purpuratus</name>
    <name type="common">Purple sea urchin</name>
    <dbReference type="NCBI Taxonomy" id="7668"/>
    <lineage>
        <taxon>Eukaryota</taxon>
        <taxon>Metazoa</taxon>
        <taxon>Echinodermata</taxon>
        <taxon>Eleutherozoa</taxon>
        <taxon>Echinozoa</taxon>
        <taxon>Echinoidea</taxon>
        <taxon>Euechinoidea</taxon>
        <taxon>Echinacea</taxon>
        <taxon>Camarodonta</taxon>
        <taxon>Echinidea</taxon>
        <taxon>Strongylocentrotidae</taxon>
        <taxon>Strongylocentrotus</taxon>
    </lineage>
</organism>
<accession>A0A7M7N2A6</accession>
<dbReference type="CDD" id="cd00170">
    <property type="entry name" value="SEC14"/>
    <property type="match status" value="1"/>
</dbReference>
<reference evidence="5" key="1">
    <citation type="submission" date="2015-02" db="EMBL/GenBank/DDBJ databases">
        <title>Genome sequencing for Strongylocentrotus purpuratus.</title>
        <authorList>
            <person name="Murali S."/>
            <person name="Liu Y."/>
            <person name="Vee V."/>
            <person name="English A."/>
            <person name="Wang M."/>
            <person name="Skinner E."/>
            <person name="Han Y."/>
            <person name="Muzny D.M."/>
            <person name="Worley K.C."/>
            <person name="Gibbs R.A."/>
        </authorList>
    </citation>
    <scope>NUCLEOTIDE SEQUENCE</scope>
</reference>
<name>A0A7M7N2A6_STRPU</name>
<reference evidence="4" key="2">
    <citation type="submission" date="2021-01" db="UniProtKB">
        <authorList>
            <consortium name="EnsemblMetazoa"/>
        </authorList>
    </citation>
    <scope>IDENTIFICATION</scope>
</reference>
<dbReference type="RefSeq" id="XP_030830126.1">
    <property type="nucleotide sequence ID" value="XM_030974266.1"/>
</dbReference>
<dbReference type="FunCoup" id="A0A7M7N2A6">
    <property type="interactions" value="738"/>
</dbReference>
<keyword evidence="2" id="KW-1133">Transmembrane helix</keyword>
<dbReference type="OMA" id="RIDREWR"/>
<dbReference type="SUPFAM" id="SSF52087">
    <property type="entry name" value="CRAL/TRIO domain"/>
    <property type="match status" value="1"/>
</dbReference>
<dbReference type="AlphaFoldDB" id="A0A7M7N2A6"/>
<evidence type="ECO:0000313" key="5">
    <source>
        <dbReference type="Proteomes" id="UP000007110"/>
    </source>
</evidence>
<dbReference type="GO" id="GO:0019898">
    <property type="term" value="C:extrinsic component of membrane"/>
    <property type="evidence" value="ECO:0000318"/>
    <property type="project" value="GO_Central"/>
</dbReference>
<dbReference type="SUPFAM" id="SSF46966">
    <property type="entry name" value="Spectrin repeat"/>
    <property type="match status" value="3"/>
</dbReference>
<dbReference type="Gene3D" id="3.40.525.10">
    <property type="entry name" value="CRAL-TRIO lipid binding domain"/>
    <property type="match status" value="1"/>
</dbReference>
<dbReference type="InterPro" id="IPR002017">
    <property type="entry name" value="Spectrin_repeat"/>
</dbReference>
<dbReference type="GO" id="GO:0005085">
    <property type="term" value="F:guanyl-nucleotide exchange factor activity"/>
    <property type="evidence" value="ECO:0000318"/>
    <property type="project" value="GO_Central"/>
</dbReference>
<keyword evidence="2" id="KW-0812">Transmembrane</keyword>
<dbReference type="InterPro" id="IPR018159">
    <property type="entry name" value="Spectrin/alpha-actinin"/>
</dbReference>
<dbReference type="SMART" id="SM00150">
    <property type="entry name" value="SPEC"/>
    <property type="match status" value="2"/>
</dbReference>
<keyword evidence="1" id="KW-0344">Guanine-nucleotide releasing factor</keyword>
<dbReference type="Proteomes" id="UP000007110">
    <property type="component" value="Unassembled WGS sequence"/>
</dbReference>
<dbReference type="Pfam" id="PF13716">
    <property type="entry name" value="CRAL_TRIO_2"/>
    <property type="match status" value="1"/>
</dbReference>
<dbReference type="InParanoid" id="A0A7M7N2A6"/>
<dbReference type="PANTHER" id="PTHR22826:SF106">
    <property type="entry name" value="TRIO, ISOFORM A"/>
    <property type="match status" value="1"/>
</dbReference>